<dbReference type="GO" id="GO:0000045">
    <property type="term" value="P:autophagosome assembly"/>
    <property type="evidence" value="ECO:0007669"/>
    <property type="project" value="TreeGrafter"/>
</dbReference>
<organism evidence="9 10">
    <name type="scientific">Kwoniella mangroviensis CBS 10435</name>
    <dbReference type="NCBI Taxonomy" id="1331196"/>
    <lineage>
        <taxon>Eukaryota</taxon>
        <taxon>Fungi</taxon>
        <taxon>Dikarya</taxon>
        <taxon>Basidiomycota</taxon>
        <taxon>Agaricomycotina</taxon>
        <taxon>Tremellomycetes</taxon>
        <taxon>Tremellales</taxon>
        <taxon>Cryptococcaceae</taxon>
        <taxon>Kwoniella</taxon>
    </lineage>
</organism>
<name>A0A1B9J2D3_9TREE</name>
<dbReference type="Proteomes" id="UP000092583">
    <property type="component" value="Unassembled WGS sequence"/>
</dbReference>
<evidence type="ECO:0000256" key="3">
    <source>
        <dbReference type="ARBA" id="ARBA00020827"/>
    </source>
</evidence>
<dbReference type="InterPro" id="IPR008504">
    <property type="entry name" value="Emc6"/>
</dbReference>
<accession>A0A1B9J2D3</accession>
<protein>
    <recommendedName>
        <fullName evidence="3">ER membrane protein complex subunit 6</fullName>
    </recommendedName>
</protein>
<evidence type="ECO:0000313" key="10">
    <source>
        <dbReference type="Proteomes" id="UP000092583"/>
    </source>
</evidence>
<feature type="transmembrane region" description="Helical" evidence="8">
    <location>
        <begin position="58"/>
        <end position="75"/>
    </location>
</feature>
<reference evidence="9 10" key="1">
    <citation type="submission" date="2013-07" db="EMBL/GenBank/DDBJ databases">
        <title>The Genome Sequence of Kwoniella mangroviensis CBS10435.</title>
        <authorList>
            <consortium name="The Broad Institute Genome Sequencing Platform"/>
            <person name="Cuomo C."/>
            <person name="Litvintseva A."/>
            <person name="Chen Y."/>
            <person name="Heitman J."/>
            <person name="Sun S."/>
            <person name="Springer D."/>
            <person name="Dromer F."/>
            <person name="Young S.K."/>
            <person name="Zeng Q."/>
            <person name="Gargeya S."/>
            <person name="Fitzgerald M."/>
            <person name="Abouelleil A."/>
            <person name="Alvarado L."/>
            <person name="Berlin A.M."/>
            <person name="Chapman S.B."/>
            <person name="Dewar J."/>
            <person name="Goldberg J."/>
            <person name="Griggs A."/>
            <person name="Gujja S."/>
            <person name="Hansen M."/>
            <person name="Howarth C."/>
            <person name="Imamovic A."/>
            <person name="Larimer J."/>
            <person name="McCowan C."/>
            <person name="Murphy C."/>
            <person name="Pearson M."/>
            <person name="Priest M."/>
            <person name="Roberts A."/>
            <person name="Saif S."/>
            <person name="Shea T."/>
            <person name="Sykes S."/>
            <person name="Wortman J."/>
            <person name="Nusbaum C."/>
            <person name="Birren B."/>
        </authorList>
    </citation>
    <scope>NUCLEOTIDE SEQUENCE [LARGE SCALE GENOMIC DNA]</scope>
    <source>
        <strain evidence="9 10">CBS 10435</strain>
    </source>
</reference>
<comment type="subcellular location">
    <subcellularLocation>
        <location evidence="1">Endoplasmic reticulum membrane</location>
        <topology evidence="1">Multi-pass membrane protein</topology>
    </subcellularLocation>
</comment>
<dbReference type="STRING" id="1331196.A0A1B9J2D3"/>
<dbReference type="AlphaFoldDB" id="A0A1B9J2D3"/>
<reference evidence="10" key="2">
    <citation type="submission" date="2013-12" db="EMBL/GenBank/DDBJ databases">
        <title>Evolution of pathogenesis and genome organization in the Tremellales.</title>
        <authorList>
            <person name="Cuomo C."/>
            <person name="Litvintseva A."/>
            <person name="Heitman J."/>
            <person name="Chen Y."/>
            <person name="Sun S."/>
            <person name="Springer D."/>
            <person name="Dromer F."/>
            <person name="Young S."/>
            <person name="Zeng Q."/>
            <person name="Chapman S."/>
            <person name="Gujja S."/>
            <person name="Saif S."/>
            <person name="Birren B."/>
        </authorList>
    </citation>
    <scope>NUCLEOTIDE SEQUENCE [LARGE SCALE GENOMIC DNA]</scope>
    <source>
        <strain evidence="10">CBS 10435</strain>
    </source>
</reference>
<dbReference type="EMBL" id="KI669459">
    <property type="protein sequence ID" value="OCF61899.1"/>
    <property type="molecule type" value="Genomic_DNA"/>
</dbReference>
<comment type="similarity">
    <text evidence="2">Belongs to the EMC6 family.</text>
</comment>
<evidence type="ECO:0000256" key="6">
    <source>
        <dbReference type="ARBA" id="ARBA00022989"/>
    </source>
</evidence>
<feature type="transmembrane region" description="Helical" evidence="8">
    <location>
        <begin position="31"/>
        <end position="52"/>
    </location>
</feature>
<dbReference type="PANTHER" id="PTHR20994:SF0">
    <property type="entry name" value="ER MEMBRANE PROTEIN COMPLEX SUBUNIT 6"/>
    <property type="match status" value="1"/>
</dbReference>
<dbReference type="GO" id="GO:0072546">
    <property type="term" value="C:EMC complex"/>
    <property type="evidence" value="ECO:0007669"/>
    <property type="project" value="InterPro"/>
</dbReference>
<evidence type="ECO:0000256" key="5">
    <source>
        <dbReference type="ARBA" id="ARBA00022824"/>
    </source>
</evidence>
<keyword evidence="7 8" id="KW-0472">Membrane</keyword>
<evidence type="ECO:0000256" key="7">
    <source>
        <dbReference type="ARBA" id="ARBA00023136"/>
    </source>
</evidence>
<keyword evidence="6 8" id="KW-1133">Transmembrane helix</keyword>
<keyword evidence="4 8" id="KW-0812">Transmembrane</keyword>
<evidence type="ECO:0000256" key="1">
    <source>
        <dbReference type="ARBA" id="ARBA00004477"/>
    </source>
</evidence>
<proteinExistence type="inferred from homology"/>
<dbReference type="PANTHER" id="PTHR20994">
    <property type="entry name" value="ER MEMBRANE PROTEIN COMPLEX SUBUNIT 6"/>
    <property type="match status" value="1"/>
</dbReference>
<sequence>MNPAAPPPTGAHLAPDASPLHPPSLMHNTRILSSLGTLSACFSGLISGILGFTNLNGFLLYLFSSIFTSFILLVLKCNFDVRRYIPQAHSNTSSADSQSSGSVGGKSIEWKGYWALTGINQENLLGFLLFWIGSFALIHGKSPFLSCQHHKSGKSAVAL</sequence>
<evidence type="ECO:0000313" key="9">
    <source>
        <dbReference type="EMBL" id="OCF61899.1"/>
    </source>
</evidence>
<evidence type="ECO:0000256" key="2">
    <source>
        <dbReference type="ARBA" id="ARBA00009436"/>
    </source>
</evidence>
<dbReference type="GO" id="GO:0034975">
    <property type="term" value="P:protein folding in endoplasmic reticulum"/>
    <property type="evidence" value="ECO:0007669"/>
    <property type="project" value="TreeGrafter"/>
</dbReference>
<evidence type="ECO:0000256" key="4">
    <source>
        <dbReference type="ARBA" id="ARBA00022692"/>
    </source>
</evidence>
<evidence type="ECO:0000256" key="8">
    <source>
        <dbReference type="SAM" id="Phobius"/>
    </source>
</evidence>
<dbReference type="InterPro" id="IPR029008">
    <property type="entry name" value="EMC6-like"/>
</dbReference>
<dbReference type="Pfam" id="PF07019">
    <property type="entry name" value="EMC6"/>
    <property type="match status" value="1"/>
</dbReference>
<gene>
    <name evidence="9" type="ORF">L486_01562</name>
</gene>
<keyword evidence="5" id="KW-0256">Endoplasmic reticulum</keyword>
<keyword evidence="10" id="KW-1185">Reference proteome</keyword>
<dbReference type="OrthoDB" id="16510at2759"/>